<keyword evidence="2" id="KW-1185">Reference proteome</keyword>
<organism evidence="1 2">
    <name type="scientific">Ruminococcus albus 8</name>
    <dbReference type="NCBI Taxonomy" id="246199"/>
    <lineage>
        <taxon>Bacteria</taxon>
        <taxon>Bacillati</taxon>
        <taxon>Bacillota</taxon>
        <taxon>Clostridia</taxon>
        <taxon>Eubacteriales</taxon>
        <taxon>Oscillospiraceae</taxon>
        <taxon>Ruminococcus</taxon>
    </lineage>
</organism>
<reference evidence="1 2" key="1">
    <citation type="submission" date="2011-02" db="EMBL/GenBank/DDBJ databases">
        <authorList>
            <person name="Nelson K.E."/>
            <person name="Sutton G."/>
            <person name="Torralba M."/>
            <person name="Durkin S."/>
            <person name="Harkins D."/>
            <person name="Montgomery R."/>
            <person name="Ziemer C."/>
            <person name="Klaassens E."/>
            <person name="Ocuiv P."/>
            <person name="Morrison M."/>
        </authorList>
    </citation>
    <scope>NUCLEOTIDE SEQUENCE [LARGE SCALE GENOMIC DNA]</scope>
    <source>
        <strain evidence="1 2">8</strain>
    </source>
</reference>
<dbReference type="AlphaFoldDB" id="E9SAP8"/>
<gene>
    <name evidence="1" type="ORF">CUS_8010</name>
</gene>
<comment type="caution">
    <text evidence="1">The sequence shown here is derived from an EMBL/GenBank/DDBJ whole genome shotgun (WGS) entry which is preliminary data.</text>
</comment>
<dbReference type="EMBL" id="ADKM02000062">
    <property type="protein sequence ID" value="EGC03540.1"/>
    <property type="molecule type" value="Genomic_DNA"/>
</dbReference>
<accession>E9SAP8</accession>
<evidence type="ECO:0000313" key="2">
    <source>
        <dbReference type="Proteomes" id="UP000004259"/>
    </source>
</evidence>
<name>E9SAP8_RUMAL</name>
<sequence length="53" mass="5710">MRSAFHDNVRGRLFSCGAGMMQSPHSKNALRRRPAGASAEGGVIYGGYLRDIS</sequence>
<dbReference type="STRING" id="246199.CUS_8010"/>
<proteinExistence type="predicted"/>
<protein>
    <submittedName>
        <fullName evidence="1">Uncharacterized protein</fullName>
    </submittedName>
</protein>
<dbReference type="Proteomes" id="UP000004259">
    <property type="component" value="Unassembled WGS sequence"/>
</dbReference>
<evidence type="ECO:0000313" key="1">
    <source>
        <dbReference type="EMBL" id="EGC03540.1"/>
    </source>
</evidence>